<dbReference type="AlphaFoldDB" id="A0A0V1M7K1"/>
<evidence type="ECO:0000256" key="1">
    <source>
        <dbReference type="SAM" id="Phobius"/>
    </source>
</evidence>
<keyword evidence="1" id="KW-0812">Transmembrane</keyword>
<feature type="transmembrane region" description="Helical" evidence="1">
    <location>
        <begin position="6"/>
        <end position="24"/>
    </location>
</feature>
<keyword evidence="1" id="KW-0472">Membrane</keyword>
<gene>
    <name evidence="2" type="ORF">T10_4633</name>
</gene>
<name>A0A0V1M7K1_9BILA</name>
<protein>
    <submittedName>
        <fullName evidence="2">Uncharacterized protein</fullName>
    </submittedName>
</protein>
<evidence type="ECO:0000313" key="3">
    <source>
        <dbReference type="Proteomes" id="UP000054843"/>
    </source>
</evidence>
<organism evidence="2 3">
    <name type="scientific">Trichinella papuae</name>
    <dbReference type="NCBI Taxonomy" id="268474"/>
    <lineage>
        <taxon>Eukaryota</taxon>
        <taxon>Metazoa</taxon>
        <taxon>Ecdysozoa</taxon>
        <taxon>Nematoda</taxon>
        <taxon>Enoplea</taxon>
        <taxon>Dorylaimia</taxon>
        <taxon>Trichinellida</taxon>
        <taxon>Trichinellidae</taxon>
        <taxon>Trichinella</taxon>
    </lineage>
</organism>
<reference evidence="2 3" key="1">
    <citation type="submission" date="2015-01" db="EMBL/GenBank/DDBJ databases">
        <title>Evolution of Trichinella species and genotypes.</title>
        <authorList>
            <person name="Korhonen P.K."/>
            <person name="Edoardo P."/>
            <person name="Giuseppe L.R."/>
            <person name="Gasser R.B."/>
        </authorList>
    </citation>
    <scope>NUCLEOTIDE SEQUENCE [LARGE SCALE GENOMIC DNA]</scope>
    <source>
        <strain evidence="2">ISS1980</strain>
    </source>
</reference>
<sequence>MVPNYIIYLGLDFCVVGGGAVYSLRVVTSYSINRYGAWWGLCCKCRCALTGDTRAAILSSCPGGFSELASVTLHHVYGEDALEPIDSSPFCLRASSSSLRVLDSKALQRGAFTGGWRELKKLGRARFIWSLIPAKVLKTLSHSPQGNMSEQVVIDVGCAGGAAVASFIVARLSLGLMVTIVGTSECCCVAWGRLCVCTDLTCLLMALVGDSCSFAFPGWLMTERAVLPLSISLLTSFCARCALLRVAVIDGASVVVDVSRGLLLAVAFSKALLTSFLRGTPSECDFVVILLSTRVSRLISFSCKMRSDMQLSI</sequence>
<evidence type="ECO:0000313" key="2">
    <source>
        <dbReference type="EMBL" id="KRZ67752.1"/>
    </source>
</evidence>
<dbReference type="EMBL" id="JYDO01000186">
    <property type="protein sequence ID" value="KRZ67752.1"/>
    <property type="molecule type" value="Genomic_DNA"/>
</dbReference>
<dbReference type="Proteomes" id="UP000054843">
    <property type="component" value="Unassembled WGS sequence"/>
</dbReference>
<accession>A0A0V1M7K1</accession>
<comment type="caution">
    <text evidence="2">The sequence shown here is derived from an EMBL/GenBank/DDBJ whole genome shotgun (WGS) entry which is preliminary data.</text>
</comment>
<proteinExistence type="predicted"/>
<keyword evidence="3" id="KW-1185">Reference proteome</keyword>
<keyword evidence="1" id="KW-1133">Transmembrane helix</keyword>